<protein>
    <recommendedName>
        <fullName evidence="5">Methyltransferase domain-containing protein</fullName>
    </recommendedName>
</protein>
<comment type="similarity">
    <text evidence="4">Belongs to the class I-like SAM-binding methyltransferase superfamily.</text>
</comment>
<evidence type="ECO:0000256" key="1">
    <source>
        <dbReference type="ARBA" id="ARBA00005179"/>
    </source>
</evidence>
<sequence>MAIDTSVWYKPLIGRRLKAPTRYVFEKWSGVSGKELIAHLHSIRDKAWPLGEYPCVGEWIFLLPSISAFKQFPEIVHRAKKGATILDIGCCFGQDLRRLAAYGAPTETMYALDINSSLWDLGYELFKDADRMKATFLEGDFLQDNSALSCLDGKTDIIIACQFLHLFGWENQIKAMKRVVTLSRLGTMLIGYQQARLQAREYIRPWGMMFYHNVESFHEMWEIVQQETGTRWSVTAQLVDLHEWGMEDEDVEWMPQDRMGINFVATREE</sequence>
<name>A0A022WFF2_TRIRU</name>
<evidence type="ECO:0000256" key="2">
    <source>
        <dbReference type="ARBA" id="ARBA00022679"/>
    </source>
</evidence>
<dbReference type="OrthoDB" id="2094832at2759"/>
<evidence type="ECO:0000313" key="6">
    <source>
        <dbReference type="EMBL" id="EZF56881.1"/>
    </source>
</evidence>
<dbReference type="InterPro" id="IPR041698">
    <property type="entry name" value="Methyltransf_25"/>
</dbReference>
<dbReference type="PANTHER" id="PTHR35897:SF1">
    <property type="entry name" value="METHYLTRANSFERASE AUSD"/>
    <property type="match status" value="1"/>
</dbReference>
<keyword evidence="3" id="KW-0949">S-adenosyl-L-methionine</keyword>
<dbReference type="EMBL" id="KK207706">
    <property type="protein sequence ID" value="EZF56881.1"/>
    <property type="molecule type" value="Genomic_DNA"/>
</dbReference>
<evidence type="ECO:0000256" key="4">
    <source>
        <dbReference type="ARBA" id="ARBA00038314"/>
    </source>
</evidence>
<accession>A0A022WFF2</accession>
<dbReference type="Pfam" id="PF13649">
    <property type="entry name" value="Methyltransf_25"/>
    <property type="match status" value="1"/>
</dbReference>
<organism evidence="6">
    <name type="scientific">Trichophyton rubrum CBS 288.86</name>
    <dbReference type="NCBI Taxonomy" id="1215330"/>
    <lineage>
        <taxon>Eukaryota</taxon>
        <taxon>Fungi</taxon>
        <taxon>Dikarya</taxon>
        <taxon>Ascomycota</taxon>
        <taxon>Pezizomycotina</taxon>
        <taxon>Eurotiomycetes</taxon>
        <taxon>Eurotiomycetidae</taxon>
        <taxon>Onygenales</taxon>
        <taxon>Arthrodermataceae</taxon>
        <taxon>Trichophyton</taxon>
    </lineage>
</organism>
<dbReference type="Gene3D" id="3.40.50.150">
    <property type="entry name" value="Vaccinia Virus protein VP39"/>
    <property type="match status" value="1"/>
</dbReference>
<dbReference type="HOGENOM" id="CLU_051542_0_1_1"/>
<gene>
    <name evidence="6" type="ORF">H103_00796</name>
</gene>
<dbReference type="SUPFAM" id="SSF53335">
    <property type="entry name" value="S-adenosyl-L-methionine-dependent methyltransferases"/>
    <property type="match status" value="1"/>
</dbReference>
<proteinExistence type="inferred from homology"/>
<dbReference type="InterPro" id="IPR051654">
    <property type="entry name" value="Meroterpenoid_MTases"/>
</dbReference>
<evidence type="ECO:0000259" key="5">
    <source>
        <dbReference type="Pfam" id="PF13649"/>
    </source>
</evidence>
<feature type="domain" description="Methyltransferase" evidence="5">
    <location>
        <begin position="85"/>
        <end position="181"/>
    </location>
</feature>
<dbReference type="AlphaFoldDB" id="A0A022WFF2"/>
<keyword evidence="2" id="KW-0808">Transferase</keyword>
<reference evidence="6" key="1">
    <citation type="submission" date="2014-02" db="EMBL/GenBank/DDBJ databases">
        <title>The Genome Sequence of Trichophyton rubrum (morphotype fischeri) CBS 288.86.</title>
        <authorList>
            <consortium name="The Broad Institute Genomics Platform"/>
            <person name="Cuomo C.A."/>
            <person name="White T.C."/>
            <person name="Graser Y."/>
            <person name="Martinez-Rossi N."/>
            <person name="Heitman J."/>
            <person name="Young S.K."/>
            <person name="Zeng Q."/>
            <person name="Gargeya S."/>
            <person name="Abouelleil A."/>
            <person name="Alvarado L."/>
            <person name="Chapman S.B."/>
            <person name="Gainer-Dewar J."/>
            <person name="Goldberg J."/>
            <person name="Griggs A."/>
            <person name="Gujja S."/>
            <person name="Hansen M."/>
            <person name="Howarth C."/>
            <person name="Imamovic A."/>
            <person name="Larimer J."/>
            <person name="Martinez D."/>
            <person name="Murphy C."/>
            <person name="Pearson M.D."/>
            <person name="Persinoti G."/>
            <person name="Poon T."/>
            <person name="Priest M."/>
            <person name="Roberts A.D."/>
            <person name="Saif S."/>
            <person name="Shea T.D."/>
            <person name="Sykes S.N."/>
            <person name="Wortman J."/>
            <person name="Nusbaum C."/>
            <person name="Birren B."/>
        </authorList>
    </citation>
    <scope>NUCLEOTIDE SEQUENCE [LARGE SCALE GENOMIC DNA]</scope>
    <source>
        <strain evidence="6">CBS 288.86</strain>
    </source>
</reference>
<dbReference type="GO" id="GO:0016740">
    <property type="term" value="F:transferase activity"/>
    <property type="evidence" value="ECO:0007669"/>
    <property type="project" value="UniProtKB-KW"/>
</dbReference>
<evidence type="ECO:0000256" key="3">
    <source>
        <dbReference type="ARBA" id="ARBA00022691"/>
    </source>
</evidence>
<dbReference type="PANTHER" id="PTHR35897">
    <property type="entry name" value="METHYLTRANSFERASE AUSD"/>
    <property type="match status" value="1"/>
</dbReference>
<comment type="pathway">
    <text evidence="1">Secondary metabolite biosynthesis.</text>
</comment>
<dbReference type="InterPro" id="IPR029063">
    <property type="entry name" value="SAM-dependent_MTases_sf"/>
</dbReference>
<dbReference type="Proteomes" id="UP000023758">
    <property type="component" value="Unassembled WGS sequence"/>
</dbReference>
<dbReference type="CDD" id="cd02440">
    <property type="entry name" value="AdoMet_MTases"/>
    <property type="match status" value="1"/>
</dbReference>